<dbReference type="Proteomes" id="UP000003494">
    <property type="component" value="Unassembled WGS sequence"/>
</dbReference>
<dbReference type="InterPro" id="IPR025405">
    <property type="entry name" value="DUF4131"/>
</dbReference>
<dbReference type="Pfam" id="PF03772">
    <property type="entry name" value="Competence"/>
    <property type="match status" value="1"/>
</dbReference>
<evidence type="ECO:0000259" key="8">
    <source>
        <dbReference type="Pfam" id="PF03772"/>
    </source>
</evidence>
<dbReference type="EMBL" id="ACIP02000001">
    <property type="protein sequence ID" value="EEP29155.1"/>
    <property type="molecule type" value="Genomic_DNA"/>
</dbReference>
<reference evidence="10" key="1">
    <citation type="submission" date="2009-04" db="EMBL/GenBank/DDBJ databases">
        <authorList>
            <person name="Weinstock G."/>
            <person name="Sodergren E."/>
            <person name="Clifton S."/>
            <person name="Fulton L."/>
            <person name="Fulton B."/>
            <person name="Courtney L."/>
            <person name="Fronick C."/>
            <person name="Harrison M."/>
            <person name="Strong C."/>
            <person name="Farmer C."/>
            <person name="Delahaunty K."/>
            <person name="Markovic C."/>
            <person name="Hall O."/>
            <person name="Minx P."/>
            <person name="Tomlinson C."/>
            <person name="Mitreva M."/>
            <person name="Nelson J."/>
            <person name="Hou S."/>
            <person name="Wollam A."/>
            <person name="Pepin K.H."/>
            <person name="Johnson M."/>
            <person name="Bhonagiri V."/>
            <person name="Nash W.E."/>
            <person name="Warren W."/>
            <person name="Chinwalla A."/>
            <person name="Mardis E.R."/>
            <person name="Wilson R.K."/>
        </authorList>
    </citation>
    <scope>NUCLEOTIDE SEQUENCE [LARGE SCALE GENOMIC DNA]</scope>
    <source>
        <strain evidence="10">DSM 14600</strain>
    </source>
</reference>
<dbReference type="PANTHER" id="PTHR30619">
    <property type="entry name" value="DNA INTERNALIZATION/COMPETENCE PROTEIN COMEC/REC2"/>
    <property type="match status" value="1"/>
</dbReference>
<evidence type="ECO:0000256" key="3">
    <source>
        <dbReference type="ARBA" id="ARBA00022692"/>
    </source>
</evidence>
<feature type="transmembrane region" description="Helical" evidence="6">
    <location>
        <begin position="306"/>
        <end position="323"/>
    </location>
</feature>
<dbReference type="AlphaFoldDB" id="C4G958"/>
<evidence type="ECO:0000256" key="2">
    <source>
        <dbReference type="ARBA" id="ARBA00022475"/>
    </source>
</evidence>
<dbReference type="RefSeq" id="WP_006905543.1">
    <property type="nucleotide sequence ID" value="NZ_GG665866.1"/>
</dbReference>
<keyword evidence="5 6" id="KW-0472">Membrane</keyword>
<dbReference type="eggNOG" id="COG0658">
    <property type="taxonomic scope" value="Bacteria"/>
</dbReference>
<comment type="subcellular location">
    <subcellularLocation>
        <location evidence="1">Cell membrane</location>
        <topology evidence="1">Multi-pass membrane protein</topology>
    </subcellularLocation>
</comment>
<dbReference type="STRING" id="626523.GCWU000342_00508"/>
<feature type="domain" description="Metallo-beta-lactamase" evidence="7">
    <location>
        <begin position="629"/>
        <end position="685"/>
    </location>
</feature>
<evidence type="ECO:0000313" key="10">
    <source>
        <dbReference type="EMBL" id="EEP29155.1"/>
    </source>
</evidence>
<dbReference type="GO" id="GO:0030420">
    <property type="term" value="P:establishment of competence for transformation"/>
    <property type="evidence" value="ECO:0007669"/>
    <property type="project" value="InterPro"/>
</dbReference>
<dbReference type="InterPro" id="IPR004797">
    <property type="entry name" value="Competence_ComEC/Rec2"/>
</dbReference>
<dbReference type="Pfam" id="PF13567">
    <property type="entry name" value="DUF4131"/>
    <property type="match status" value="1"/>
</dbReference>
<name>C4G958_9FIRM</name>
<feature type="transmembrane region" description="Helical" evidence="6">
    <location>
        <begin position="75"/>
        <end position="96"/>
    </location>
</feature>
<feature type="transmembrane region" description="Helical" evidence="6">
    <location>
        <begin position="582"/>
        <end position="602"/>
    </location>
</feature>
<organism evidence="10 11">
    <name type="scientific">Shuttleworthella satelles DSM 14600</name>
    <dbReference type="NCBI Taxonomy" id="626523"/>
    <lineage>
        <taxon>Bacteria</taxon>
        <taxon>Bacillati</taxon>
        <taxon>Bacillota</taxon>
        <taxon>Clostridia</taxon>
        <taxon>Lachnospirales</taxon>
        <taxon>Lachnospiraceae</taxon>
        <taxon>Shuttleworthella</taxon>
    </lineage>
</organism>
<feature type="transmembrane region" description="Helical" evidence="6">
    <location>
        <begin position="277"/>
        <end position="299"/>
    </location>
</feature>
<evidence type="ECO:0000256" key="5">
    <source>
        <dbReference type="ARBA" id="ARBA00023136"/>
    </source>
</evidence>
<evidence type="ECO:0000259" key="7">
    <source>
        <dbReference type="Pfam" id="PF00753"/>
    </source>
</evidence>
<dbReference type="NCBIfam" id="TIGR00360">
    <property type="entry name" value="ComEC_N-term"/>
    <property type="match status" value="1"/>
</dbReference>
<feature type="transmembrane region" description="Helical" evidence="6">
    <location>
        <begin position="466"/>
        <end position="490"/>
    </location>
</feature>
<dbReference type="Pfam" id="PF00753">
    <property type="entry name" value="Lactamase_B"/>
    <property type="match status" value="1"/>
</dbReference>
<evidence type="ECO:0000256" key="1">
    <source>
        <dbReference type="ARBA" id="ARBA00004651"/>
    </source>
</evidence>
<protein>
    <submittedName>
        <fullName evidence="10">DNA internalization competence protein ComEC/Rec2-like protein</fullName>
    </submittedName>
</protein>
<evidence type="ECO:0000259" key="9">
    <source>
        <dbReference type="Pfam" id="PF13567"/>
    </source>
</evidence>
<keyword evidence="3 6" id="KW-0812">Transmembrane</keyword>
<sequence length="886" mass="98082">MLRARPLVIMALSLLAGIFIARAPCARQAVLILLIALILPAVAAVLFIPGCPLIEGGRPAVLSSLINMRKAVRRIGPGLMVSAFFLIGFTRCQALLDHQLRVAQKLTEGQQIIAEGRIYALEPREKGIRALLGQVKISARDHEKEWELGKIYVDDLAETIDQSGTRLQLGDRIRLSALYSPGQPAPNEGGFDERAYEYSRQIYGHFKKASHPVLLAEGAGHPYWHLRQLLESLRSGLAGVFDRNLPAEEAGLLSAMALGARSSLDAEVRDLFTRSGLSHILAISGLHVFLLASLLLGLLRSLRLNLTLAALISGMGIIFYGMMTGNAVSTQRAVWMYLLVLLGKCLGEAYDSLSALALAALVILIPNPMAIGDPGFQLSFAAILGMQLVARPMQERYRSDCKEKFKARQHQLFRMRQRQLPWNRGRDRVSGSYQPNLTQRILGQIILALGIQLAVLPLLAFCYSEIALYVIFLNLLLLPFLGLVLASGLLGGFLGLAAELGFLKAPADLCLGVSHCLLYFFEWSSDLSLHLPGARMITGKPPIWLILVYYGSLFYLLYGREKRWAVYPGQRRAKSQTKKRRIQGRISAGVALALLLSPPILWSASLPYLAGAEFTMLDVGQGDGLYFCDGRGGHYMIDGGSTSLDQLGKRRILPFLKARGIRQIRYWFVSHTDLDHISGLEEALKEGYSIQNLVFSANMPYVDEGRNPAYERLTALAKRNGCRVLLWDQGDQLCIEGGGEKKEILLVRCLGPGRDHLARGANENSLILSITMPGLSAFCAGDIGTQQEETLLRKGMFSGDKREGKLSLYKASHHGSKGANSREILQRLRPDLIWISAGIRNRYGHPGKETLERMKEIGCPIDRTMYQGQMTLRRKGSDWKYQVRFP</sequence>
<keyword evidence="4 6" id="KW-1133">Transmembrane helix</keyword>
<accession>C4G958</accession>
<proteinExistence type="predicted"/>
<dbReference type="InterPro" id="IPR001279">
    <property type="entry name" value="Metallo-B-lactamas"/>
</dbReference>
<dbReference type="InterPro" id="IPR004477">
    <property type="entry name" value="ComEC_N"/>
</dbReference>
<evidence type="ECO:0000256" key="4">
    <source>
        <dbReference type="ARBA" id="ARBA00022989"/>
    </source>
</evidence>
<dbReference type="HOGENOM" id="CLU_010363_2_2_9"/>
<dbReference type="PANTHER" id="PTHR30619:SF1">
    <property type="entry name" value="RECOMBINATION PROTEIN 2"/>
    <property type="match status" value="1"/>
</dbReference>
<feature type="domain" description="DUF4131" evidence="9">
    <location>
        <begin position="31"/>
        <end position="206"/>
    </location>
</feature>
<evidence type="ECO:0000313" key="11">
    <source>
        <dbReference type="Proteomes" id="UP000003494"/>
    </source>
</evidence>
<feature type="domain" description="ComEC/Rec2-related protein" evidence="8">
    <location>
        <begin position="256"/>
        <end position="562"/>
    </location>
</feature>
<evidence type="ECO:0000256" key="6">
    <source>
        <dbReference type="SAM" id="Phobius"/>
    </source>
</evidence>
<keyword evidence="2" id="KW-1003">Cell membrane</keyword>
<keyword evidence="11" id="KW-1185">Reference proteome</keyword>
<feature type="transmembrane region" description="Helical" evidence="6">
    <location>
        <begin position="441"/>
        <end position="460"/>
    </location>
</feature>
<dbReference type="eggNOG" id="COG2333">
    <property type="taxonomic scope" value="Bacteria"/>
</dbReference>
<feature type="transmembrane region" description="Helical" evidence="6">
    <location>
        <begin position="541"/>
        <end position="558"/>
    </location>
</feature>
<dbReference type="Gene3D" id="3.60.15.10">
    <property type="entry name" value="Ribonuclease Z/Hydroxyacylglutathione hydrolase-like"/>
    <property type="match status" value="1"/>
</dbReference>
<dbReference type="SUPFAM" id="SSF56281">
    <property type="entry name" value="Metallo-hydrolase/oxidoreductase"/>
    <property type="match status" value="1"/>
</dbReference>
<dbReference type="InterPro" id="IPR036866">
    <property type="entry name" value="RibonucZ/Hydroxyglut_hydro"/>
</dbReference>
<dbReference type="GO" id="GO:0005886">
    <property type="term" value="C:plasma membrane"/>
    <property type="evidence" value="ECO:0007669"/>
    <property type="project" value="UniProtKB-SubCell"/>
</dbReference>
<comment type="caution">
    <text evidence="10">The sequence shown here is derived from an EMBL/GenBank/DDBJ whole genome shotgun (WGS) entry which is preliminary data.</text>
</comment>
<dbReference type="InterPro" id="IPR052159">
    <property type="entry name" value="Competence_DNA_uptake"/>
</dbReference>
<feature type="transmembrane region" description="Helical" evidence="6">
    <location>
        <begin position="32"/>
        <end position="54"/>
    </location>
</feature>
<gene>
    <name evidence="10" type="ORF">GCWU000342_00508</name>
</gene>
<dbReference type="NCBIfam" id="TIGR00361">
    <property type="entry name" value="ComEC_Rec2"/>
    <property type="match status" value="1"/>
</dbReference>